<evidence type="ECO:0000256" key="2">
    <source>
        <dbReference type="ARBA" id="ARBA00006601"/>
    </source>
</evidence>
<dbReference type="AlphaFoldDB" id="A0A8J2VKF8"/>
<dbReference type="PANTHER" id="PTHR43750:SF3">
    <property type="entry name" value="UDP-GLUCOSE 6-DEHYDROGENASE TUAD"/>
    <property type="match status" value="1"/>
</dbReference>
<evidence type="ECO:0000313" key="13">
    <source>
        <dbReference type="Proteomes" id="UP000625210"/>
    </source>
</evidence>
<protein>
    <recommendedName>
        <fullName evidence="3 7">UDP-glucose 6-dehydrogenase</fullName>
        <ecNumber evidence="3 7">1.1.1.22</ecNumber>
    </recommendedName>
</protein>
<organism evidence="12 13">
    <name type="scientific">Marinithermofilum abyssi</name>
    <dbReference type="NCBI Taxonomy" id="1571185"/>
    <lineage>
        <taxon>Bacteria</taxon>
        <taxon>Bacillati</taxon>
        <taxon>Bacillota</taxon>
        <taxon>Bacilli</taxon>
        <taxon>Bacillales</taxon>
        <taxon>Thermoactinomycetaceae</taxon>
        <taxon>Marinithermofilum</taxon>
    </lineage>
</organism>
<keyword evidence="4 7" id="KW-0560">Oxidoreductase</keyword>
<dbReference type="InterPro" id="IPR008927">
    <property type="entry name" value="6-PGluconate_DH-like_C_sf"/>
</dbReference>
<feature type="domain" description="UDP-glucose/GDP-mannose dehydrogenase C-terminal" evidence="11">
    <location>
        <begin position="309"/>
        <end position="410"/>
    </location>
</feature>
<dbReference type="Pfam" id="PF03721">
    <property type="entry name" value="UDPG_MGDP_dh_N"/>
    <property type="match status" value="1"/>
</dbReference>
<dbReference type="Gene3D" id="3.40.50.720">
    <property type="entry name" value="NAD(P)-binding Rossmann-like Domain"/>
    <property type="match status" value="2"/>
</dbReference>
<keyword evidence="5 7" id="KW-0520">NAD</keyword>
<feature type="binding site" evidence="10">
    <location>
        <position position="151"/>
    </location>
    <ligand>
        <name>NAD(+)</name>
        <dbReference type="ChEBI" id="CHEBI:57540"/>
    </ligand>
</feature>
<evidence type="ECO:0000256" key="6">
    <source>
        <dbReference type="ARBA" id="ARBA00047473"/>
    </source>
</evidence>
<dbReference type="SMART" id="SM00984">
    <property type="entry name" value="UDPG_MGDP_dh_C"/>
    <property type="match status" value="1"/>
</dbReference>
<dbReference type="EMBL" id="BMHQ01000019">
    <property type="protein sequence ID" value="GGE29049.1"/>
    <property type="molecule type" value="Genomic_DNA"/>
</dbReference>
<dbReference type="GO" id="GO:0000271">
    <property type="term" value="P:polysaccharide biosynthetic process"/>
    <property type="evidence" value="ECO:0007669"/>
    <property type="project" value="InterPro"/>
</dbReference>
<dbReference type="SUPFAM" id="SSF51735">
    <property type="entry name" value="NAD(P)-binding Rossmann-fold domains"/>
    <property type="match status" value="1"/>
</dbReference>
<dbReference type="InterPro" id="IPR014027">
    <property type="entry name" value="UDP-Glc/GDP-Man_DH_C"/>
</dbReference>
<dbReference type="SUPFAM" id="SSF48179">
    <property type="entry name" value="6-phosphogluconate dehydrogenase C-terminal domain-like"/>
    <property type="match status" value="1"/>
</dbReference>
<dbReference type="InterPro" id="IPR014026">
    <property type="entry name" value="UDP-Glc/GDP-Man_DH_dimer"/>
</dbReference>
<evidence type="ECO:0000256" key="3">
    <source>
        <dbReference type="ARBA" id="ARBA00012954"/>
    </source>
</evidence>
<sequence length="433" mass="48177">MIGTGYVGLTTALMLCELNHQVVCIDTDTAKLKQLKSNRIPFHEPGLEELLNRHLSRGSLSFTSDTGQGVRESDILFITVGTPSKSDGSTDLSQIKNVAETIGSNQNGYKVVVNKSTAPVGTCEKVHRWILERQPRKLPVDVVCNPEFLREGKALYDALHPDRVVIGAENGKAARFIRNLYDAISCPKMMTGLRTAELIKYSANAFLAMKISFINEIGRLCDAHGVDVTDVATGIGLDSRIGSRFLKAGIGWGGSCFPKDLASLVHMFEQADLSPRILEAVRQVNDTQVEYYLRQLEERLGDVRGKTISILGIAFKPDTDDIREAPAIKVIQALHKKGAFLKAYDPVVFIHRAPTGLPVTLCSEMSETFEDSDCIFLLTEWKNFLHFDWKSHRHRMRTPLIIDGRNALDQNALTQYGYIYYGIGRVYSKLASL</sequence>
<proteinExistence type="inferred from homology"/>
<name>A0A8J2VKF8_9BACL</name>
<evidence type="ECO:0000256" key="5">
    <source>
        <dbReference type="ARBA" id="ARBA00023027"/>
    </source>
</evidence>
<evidence type="ECO:0000256" key="7">
    <source>
        <dbReference type="PIRNR" id="PIRNR000124"/>
    </source>
</evidence>
<dbReference type="Pfam" id="PF00984">
    <property type="entry name" value="UDPG_MGDP_dh"/>
    <property type="match status" value="1"/>
</dbReference>
<feature type="binding site" evidence="9">
    <location>
        <position position="200"/>
    </location>
    <ligand>
        <name>substrate</name>
    </ligand>
</feature>
<dbReference type="GO" id="GO:0051287">
    <property type="term" value="F:NAD binding"/>
    <property type="evidence" value="ECO:0007669"/>
    <property type="project" value="InterPro"/>
</dbReference>
<dbReference type="PANTHER" id="PTHR43750">
    <property type="entry name" value="UDP-GLUCOSE 6-DEHYDROGENASE TUAD"/>
    <property type="match status" value="1"/>
</dbReference>
<dbReference type="PIRSF" id="PIRSF500134">
    <property type="entry name" value="UDPglc_DH_bac"/>
    <property type="match status" value="1"/>
</dbReference>
<feature type="binding site" evidence="10">
    <location>
        <position position="31"/>
    </location>
    <ligand>
        <name>NAD(+)</name>
        <dbReference type="ChEBI" id="CHEBI:57540"/>
    </ligand>
</feature>
<comment type="caution">
    <text evidence="12">The sequence shown here is derived from an EMBL/GenBank/DDBJ whole genome shotgun (WGS) entry which is preliminary data.</text>
</comment>
<evidence type="ECO:0000256" key="4">
    <source>
        <dbReference type="ARBA" id="ARBA00023002"/>
    </source>
</evidence>
<dbReference type="NCBIfam" id="TIGR03026">
    <property type="entry name" value="NDP-sugDHase"/>
    <property type="match status" value="1"/>
</dbReference>
<feature type="active site" description="Nucleophile" evidence="8">
    <location>
        <position position="256"/>
    </location>
</feature>
<dbReference type="GO" id="GO:0006065">
    <property type="term" value="P:UDP-glucuronate biosynthetic process"/>
    <property type="evidence" value="ECO:0007669"/>
    <property type="project" value="UniProtKB-UniPathway"/>
</dbReference>
<evidence type="ECO:0000313" key="12">
    <source>
        <dbReference type="EMBL" id="GGE29049.1"/>
    </source>
</evidence>
<reference evidence="12" key="1">
    <citation type="journal article" date="2014" name="Int. J. Syst. Evol. Microbiol.">
        <title>Complete genome sequence of Corynebacterium casei LMG S-19264T (=DSM 44701T), isolated from a smear-ripened cheese.</title>
        <authorList>
            <consortium name="US DOE Joint Genome Institute (JGI-PGF)"/>
            <person name="Walter F."/>
            <person name="Albersmeier A."/>
            <person name="Kalinowski J."/>
            <person name="Ruckert C."/>
        </authorList>
    </citation>
    <scope>NUCLEOTIDE SEQUENCE</scope>
    <source>
        <strain evidence="12">CGMCC 1.15179</strain>
    </source>
</reference>
<reference evidence="12" key="2">
    <citation type="submission" date="2020-09" db="EMBL/GenBank/DDBJ databases">
        <authorList>
            <person name="Sun Q."/>
            <person name="Zhou Y."/>
        </authorList>
    </citation>
    <scope>NUCLEOTIDE SEQUENCE</scope>
    <source>
        <strain evidence="12">CGMCC 1.15179</strain>
    </source>
</reference>
<dbReference type="PIRSF" id="PIRSF000124">
    <property type="entry name" value="UDPglc_GDPman_dh"/>
    <property type="match status" value="1"/>
</dbReference>
<dbReference type="EC" id="1.1.1.22" evidence="3 7"/>
<evidence type="ECO:0000256" key="1">
    <source>
        <dbReference type="ARBA" id="ARBA00004701"/>
    </source>
</evidence>
<evidence type="ECO:0000256" key="8">
    <source>
        <dbReference type="PIRSR" id="PIRSR500134-1"/>
    </source>
</evidence>
<feature type="binding site" evidence="10">
    <location>
        <position position="26"/>
    </location>
    <ligand>
        <name>NAD(+)</name>
        <dbReference type="ChEBI" id="CHEBI:57540"/>
    </ligand>
</feature>
<dbReference type="Proteomes" id="UP000625210">
    <property type="component" value="Unassembled WGS sequence"/>
</dbReference>
<comment type="pathway">
    <text evidence="1">Nucleotide-sugar biosynthesis; UDP-alpha-D-glucuronate biosynthesis; UDP-alpha-D-glucuronate from UDP-alpha-D-glucose: step 1/1.</text>
</comment>
<evidence type="ECO:0000256" key="10">
    <source>
        <dbReference type="PIRSR" id="PIRSR500134-3"/>
    </source>
</evidence>
<dbReference type="InterPro" id="IPR001732">
    <property type="entry name" value="UDP-Glc/GDP-Man_DH_N"/>
</dbReference>
<feature type="binding site" evidence="9">
    <location>
        <begin position="148"/>
        <end position="151"/>
    </location>
    <ligand>
        <name>substrate</name>
    </ligand>
</feature>
<comment type="catalytic activity">
    <reaction evidence="6 7">
        <text>UDP-alpha-D-glucose + 2 NAD(+) + H2O = UDP-alpha-D-glucuronate + 2 NADH + 3 H(+)</text>
        <dbReference type="Rhea" id="RHEA:23596"/>
        <dbReference type="ChEBI" id="CHEBI:15377"/>
        <dbReference type="ChEBI" id="CHEBI:15378"/>
        <dbReference type="ChEBI" id="CHEBI:57540"/>
        <dbReference type="ChEBI" id="CHEBI:57945"/>
        <dbReference type="ChEBI" id="CHEBI:58052"/>
        <dbReference type="ChEBI" id="CHEBI:58885"/>
        <dbReference type="EC" id="1.1.1.22"/>
    </reaction>
</comment>
<evidence type="ECO:0000256" key="9">
    <source>
        <dbReference type="PIRSR" id="PIRSR500134-2"/>
    </source>
</evidence>
<keyword evidence="13" id="KW-1185">Reference proteome</keyword>
<dbReference type="InterPro" id="IPR036220">
    <property type="entry name" value="UDP-Glc/GDP-Man_DH_C_sf"/>
</dbReference>
<accession>A0A8J2VKF8</accession>
<dbReference type="SUPFAM" id="SSF52413">
    <property type="entry name" value="UDP-glucose/GDP-mannose dehydrogenase C-terminal domain"/>
    <property type="match status" value="1"/>
</dbReference>
<dbReference type="Pfam" id="PF03720">
    <property type="entry name" value="UDPG_MGDP_dh_C"/>
    <property type="match status" value="1"/>
</dbReference>
<dbReference type="UniPathway" id="UPA00038">
    <property type="reaction ID" value="UER00491"/>
</dbReference>
<feature type="binding site" evidence="9">
    <location>
        <position position="316"/>
    </location>
    <ligand>
        <name>substrate</name>
    </ligand>
</feature>
<feature type="binding site" evidence="10">
    <location>
        <position position="259"/>
    </location>
    <ligand>
        <name>NAD(+)</name>
        <dbReference type="ChEBI" id="CHEBI:57540"/>
    </ligand>
</feature>
<feature type="binding site" evidence="9">
    <location>
        <begin position="245"/>
        <end position="249"/>
    </location>
    <ligand>
        <name>substrate</name>
    </ligand>
</feature>
<dbReference type="Gene3D" id="1.20.5.100">
    <property type="entry name" value="Cytochrome c1, transmembrane anchor, C-terminal"/>
    <property type="match status" value="1"/>
</dbReference>
<dbReference type="InterPro" id="IPR017476">
    <property type="entry name" value="UDP-Glc/GDP-Man"/>
</dbReference>
<dbReference type="GO" id="GO:0003979">
    <property type="term" value="F:UDP-glucose 6-dehydrogenase activity"/>
    <property type="evidence" value="ECO:0007669"/>
    <property type="project" value="UniProtKB-EC"/>
</dbReference>
<comment type="similarity">
    <text evidence="2 7">Belongs to the UDP-glucose/GDP-mannose dehydrogenase family.</text>
</comment>
<gene>
    <name evidence="12" type="ORF">GCM10011571_33980</name>
</gene>
<feature type="binding site" evidence="10">
    <location>
        <position position="323"/>
    </location>
    <ligand>
        <name>NAD(+)</name>
        <dbReference type="ChEBI" id="CHEBI:57540"/>
    </ligand>
</feature>
<dbReference type="InterPro" id="IPR036291">
    <property type="entry name" value="NAD(P)-bd_dom_sf"/>
</dbReference>
<feature type="binding site" evidence="10">
    <location>
        <position position="82"/>
    </location>
    <ligand>
        <name>NAD(+)</name>
        <dbReference type="ChEBI" id="CHEBI:57540"/>
    </ligand>
</feature>
<dbReference type="InterPro" id="IPR028357">
    <property type="entry name" value="UDPglc_DH_bac"/>
</dbReference>
<evidence type="ECO:0000259" key="11">
    <source>
        <dbReference type="SMART" id="SM00984"/>
    </source>
</evidence>
<feature type="binding site" evidence="10">
    <location>
        <position position="117"/>
    </location>
    <ligand>
        <name>NAD(+)</name>
        <dbReference type="ChEBI" id="CHEBI:57540"/>
    </ligand>
</feature>
<feature type="binding site" evidence="9">
    <location>
        <position position="253"/>
    </location>
    <ligand>
        <name>substrate</name>
    </ligand>
</feature>